<evidence type="ECO:0000256" key="8">
    <source>
        <dbReference type="SAM" id="MobiDB-lite"/>
    </source>
</evidence>
<evidence type="ECO:0000256" key="7">
    <source>
        <dbReference type="RuleBase" id="RU000461"/>
    </source>
</evidence>
<comment type="similarity">
    <text evidence="1 7">Belongs to the cytochrome P450 family.</text>
</comment>
<organism evidence="9 10">
    <name type="scientific">Streptomyces capillispiralis</name>
    <dbReference type="NCBI Taxonomy" id="68182"/>
    <lineage>
        <taxon>Bacteria</taxon>
        <taxon>Bacillati</taxon>
        <taxon>Actinomycetota</taxon>
        <taxon>Actinomycetes</taxon>
        <taxon>Kitasatosporales</taxon>
        <taxon>Streptomycetaceae</taxon>
        <taxon>Streptomyces</taxon>
    </lineage>
</organism>
<dbReference type="PANTHER" id="PTHR46696:SF4">
    <property type="entry name" value="BIOTIN BIOSYNTHESIS CYTOCHROME P450"/>
    <property type="match status" value="1"/>
</dbReference>
<keyword evidence="4 7" id="KW-0560">Oxidoreductase</keyword>
<accession>A0A561TQP9</accession>
<dbReference type="PROSITE" id="PS00086">
    <property type="entry name" value="CYTOCHROME_P450"/>
    <property type="match status" value="1"/>
</dbReference>
<dbReference type="GO" id="GO:0008395">
    <property type="term" value="F:steroid hydroxylase activity"/>
    <property type="evidence" value="ECO:0007669"/>
    <property type="project" value="TreeGrafter"/>
</dbReference>
<dbReference type="EMBL" id="VIWV01000001">
    <property type="protein sequence ID" value="TWF89441.1"/>
    <property type="molecule type" value="Genomic_DNA"/>
</dbReference>
<protein>
    <recommendedName>
        <fullName evidence="11">Cytochrome P450</fullName>
    </recommendedName>
</protein>
<dbReference type="SUPFAM" id="SSF48264">
    <property type="entry name" value="Cytochrome P450"/>
    <property type="match status" value="1"/>
</dbReference>
<evidence type="ECO:0008006" key="11">
    <source>
        <dbReference type="Google" id="ProtNLM"/>
    </source>
</evidence>
<dbReference type="InterPro" id="IPR017972">
    <property type="entry name" value="Cyt_P450_CS"/>
</dbReference>
<dbReference type="GO" id="GO:0006707">
    <property type="term" value="P:cholesterol catabolic process"/>
    <property type="evidence" value="ECO:0007669"/>
    <property type="project" value="TreeGrafter"/>
</dbReference>
<keyword evidence="10" id="KW-1185">Reference proteome</keyword>
<dbReference type="Pfam" id="PF00067">
    <property type="entry name" value="p450"/>
    <property type="match status" value="1"/>
</dbReference>
<dbReference type="FunFam" id="1.10.630.10:FF:000018">
    <property type="entry name" value="Cytochrome P450 monooxygenase"/>
    <property type="match status" value="1"/>
</dbReference>
<keyword evidence="2 7" id="KW-0349">Heme</keyword>
<dbReference type="Gene3D" id="1.10.630.10">
    <property type="entry name" value="Cytochrome P450"/>
    <property type="match status" value="1"/>
</dbReference>
<keyword evidence="5 7" id="KW-0408">Iron</keyword>
<dbReference type="GO" id="GO:0020037">
    <property type="term" value="F:heme binding"/>
    <property type="evidence" value="ECO:0007669"/>
    <property type="project" value="InterPro"/>
</dbReference>
<sequence>MGAGGDPSVRPGAFSQGCIDRPVLQGKGDGVSTTDIEIPPQPNVNDPAIYDWYRMMRNEHPVHRDPATGWWVVYRYADARHVLTTPGTYSSEMHRMGFPESGLESLPQMDPPRHTRVRQILSTAFTPASIAAYEPQIVRLTHEIVDEIAGRGQVDLVADLAYTVPIAVILEILGLPAEDRVLFYDWARKVMNVTPEEMAQEGYLEALGELQQEAISYLREKVRERKDKDSDDMLTRLANAELDGDRLTEDETVNFANVMFAGGHISTTMTIANAVDLLDLNPGAQEELRRNRDLIPQAVEEVLRHRPPITTGLRASTREVELGGVTIPENQHVAASFCSANRDERQFPDPEAFDIHRRSEGRHFGFGFGTHHCIGNALGRLETRLVLNVLFDRFKEIRVDRDGDLAWAVPPQMVGFDRLPVFLQPA</sequence>
<evidence type="ECO:0000256" key="6">
    <source>
        <dbReference type="ARBA" id="ARBA00023033"/>
    </source>
</evidence>
<dbReference type="PRINTS" id="PR00359">
    <property type="entry name" value="BP450"/>
</dbReference>
<dbReference type="GO" id="GO:0036199">
    <property type="term" value="F:cholest-4-en-3-one 26-monooxygenase activity"/>
    <property type="evidence" value="ECO:0007669"/>
    <property type="project" value="TreeGrafter"/>
</dbReference>
<reference evidence="9 10" key="1">
    <citation type="submission" date="2019-06" db="EMBL/GenBank/DDBJ databases">
        <title>Sequencing the genomes of 1000 actinobacteria strains.</title>
        <authorList>
            <person name="Klenk H.-P."/>
        </authorList>
    </citation>
    <scope>NUCLEOTIDE SEQUENCE [LARGE SCALE GENOMIC DNA]</scope>
    <source>
        <strain evidence="9 10">DSM 41695</strain>
    </source>
</reference>
<keyword evidence="3 7" id="KW-0479">Metal-binding</keyword>
<gene>
    <name evidence="9" type="ORF">FHX78_116483</name>
</gene>
<evidence type="ECO:0000313" key="10">
    <source>
        <dbReference type="Proteomes" id="UP000316603"/>
    </source>
</evidence>
<evidence type="ECO:0000313" key="9">
    <source>
        <dbReference type="EMBL" id="TWF89441.1"/>
    </source>
</evidence>
<keyword evidence="6 7" id="KW-0503">Monooxygenase</keyword>
<dbReference type="Proteomes" id="UP000316603">
    <property type="component" value="Unassembled WGS sequence"/>
</dbReference>
<evidence type="ECO:0000256" key="3">
    <source>
        <dbReference type="ARBA" id="ARBA00022723"/>
    </source>
</evidence>
<comment type="caution">
    <text evidence="9">The sequence shown here is derived from an EMBL/GenBank/DDBJ whole genome shotgun (WGS) entry which is preliminary data.</text>
</comment>
<evidence type="ECO:0000256" key="1">
    <source>
        <dbReference type="ARBA" id="ARBA00010617"/>
    </source>
</evidence>
<dbReference type="AlphaFoldDB" id="A0A561TQP9"/>
<dbReference type="InterPro" id="IPR002397">
    <property type="entry name" value="Cyt_P450_B"/>
</dbReference>
<evidence type="ECO:0000256" key="5">
    <source>
        <dbReference type="ARBA" id="ARBA00023004"/>
    </source>
</evidence>
<evidence type="ECO:0000256" key="2">
    <source>
        <dbReference type="ARBA" id="ARBA00022617"/>
    </source>
</evidence>
<dbReference type="InterPro" id="IPR001128">
    <property type="entry name" value="Cyt_P450"/>
</dbReference>
<evidence type="ECO:0000256" key="4">
    <source>
        <dbReference type="ARBA" id="ARBA00023002"/>
    </source>
</evidence>
<feature type="region of interest" description="Disordered" evidence="8">
    <location>
        <begin position="1"/>
        <end position="41"/>
    </location>
</feature>
<dbReference type="PANTHER" id="PTHR46696">
    <property type="entry name" value="P450, PUTATIVE (EUROFUNG)-RELATED"/>
    <property type="match status" value="1"/>
</dbReference>
<dbReference type="InterPro" id="IPR036396">
    <property type="entry name" value="Cyt_P450_sf"/>
</dbReference>
<proteinExistence type="inferred from homology"/>
<dbReference type="GO" id="GO:0005506">
    <property type="term" value="F:iron ion binding"/>
    <property type="evidence" value="ECO:0007669"/>
    <property type="project" value="InterPro"/>
</dbReference>
<name>A0A561TQP9_9ACTN</name>